<keyword evidence="2" id="KW-1185">Reference proteome</keyword>
<protein>
    <submittedName>
        <fullName evidence="1">Uncharacterized protein</fullName>
    </submittedName>
</protein>
<reference evidence="1 2" key="1">
    <citation type="submission" date="2017-08" db="EMBL/GenBank/DDBJ databases">
        <title>Genome sequence of Streptomyces albireticuli NRRL B-1670.</title>
        <authorList>
            <person name="Graham D.E."/>
            <person name="Mahan K.M."/>
            <person name="Klingeman D.M."/>
            <person name="Hettich R.L."/>
            <person name="Parry R.J."/>
            <person name="Spain J.C."/>
        </authorList>
    </citation>
    <scope>NUCLEOTIDE SEQUENCE [LARGE SCALE GENOMIC DNA]</scope>
    <source>
        <strain evidence="1 2">NRRL B-1670</strain>
    </source>
</reference>
<organism evidence="1 2">
    <name type="scientific">Streptomyces albireticuli</name>
    <dbReference type="NCBI Taxonomy" id="1940"/>
    <lineage>
        <taxon>Bacteria</taxon>
        <taxon>Bacillati</taxon>
        <taxon>Actinomycetota</taxon>
        <taxon>Actinomycetes</taxon>
        <taxon>Kitasatosporales</taxon>
        <taxon>Streptomycetaceae</taxon>
        <taxon>Streptomyces</taxon>
    </lineage>
</organism>
<evidence type="ECO:0000313" key="2">
    <source>
        <dbReference type="Proteomes" id="UP000218944"/>
    </source>
</evidence>
<dbReference type="AlphaFoldDB" id="A0A2A2D6G6"/>
<dbReference type="EMBL" id="NSJV01000413">
    <property type="protein sequence ID" value="PAU46912.1"/>
    <property type="molecule type" value="Genomic_DNA"/>
</dbReference>
<dbReference type="RefSeq" id="WP_095582618.1">
    <property type="nucleotide sequence ID" value="NZ_JAJQQQ010000020.1"/>
</dbReference>
<comment type="caution">
    <text evidence="1">The sequence shown here is derived from an EMBL/GenBank/DDBJ whole genome shotgun (WGS) entry which is preliminary data.</text>
</comment>
<dbReference type="Proteomes" id="UP000218944">
    <property type="component" value="Unassembled WGS sequence"/>
</dbReference>
<gene>
    <name evidence="1" type="ORF">CK936_21685</name>
</gene>
<evidence type="ECO:0000313" key="1">
    <source>
        <dbReference type="EMBL" id="PAU46912.1"/>
    </source>
</evidence>
<dbReference type="InterPro" id="IPR046732">
    <property type="entry name" value="DUF6624"/>
</dbReference>
<accession>A0A2A2D6G6</accession>
<sequence>MTPATRPPVRLDLLLTLTRLHREGIAVRMTRTFVPSRQELLAIVRWEKRSARELEQIFEAHGWPGPDLVGEVGAEAAWWIALLCDRQTAFQQGAHRHLLEAVERGDAPARHGAYFTDRLRMHEGVPQPYGTQYLLNASGAITRYPVADPGLLGLRCHRAGLPKVAEARPADLRLMALTRLPRAPTGLPSLR</sequence>
<proteinExistence type="predicted"/>
<name>A0A2A2D6G6_9ACTN</name>
<dbReference type="Pfam" id="PF20329">
    <property type="entry name" value="DUF6624"/>
    <property type="match status" value="1"/>
</dbReference>